<keyword evidence="2" id="KW-0479">Metal-binding</keyword>
<dbReference type="PANTHER" id="PTHR43270:SF12">
    <property type="entry name" value="SUCCINYL-DIAMINOPIMELATE DESUCCINYLASE"/>
    <property type="match status" value="1"/>
</dbReference>
<dbReference type="NCBIfam" id="NF006053">
    <property type="entry name" value="PRK08201.1"/>
    <property type="match status" value="1"/>
</dbReference>
<keyword evidence="6" id="KW-1185">Reference proteome</keyword>
<dbReference type="OrthoDB" id="9761532at2"/>
<name>A0A1G6S9R3_9RHOB</name>
<keyword evidence="3" id="KW-0378">Hydrolase</keyword>
<evidence type="ECO:0000256" key="1">
    <source>
        <dbReference type="ARBA" id="ARBA00022670"/>
    </source>
</evidence>
<evidence type="ECO:0000259" key="4">
    <source>
        <dbReference type="Pfam" id="PF07687"/>
    </source>
</evidence>
<dbReference type="Pfam" id="PF01546">
    <property type="entry name" value="Peptidase_M20"/>
    <property type="match status" value="1"/>
</dbReference>
<dbReference type="InterPro" id="IPR051458">
    <property type="entry name" value="Cyt/Met_Dipeptidase"/>
</dbReference>
<dbReference type="NCBIfam" id="NF006579">
    <property type="entry name" value="PRK09104.1"/>
    <property type="match status" value="1"/>
</dbReference>
<dbReference type="SUPFAM" id="SSF53187">
    <property type="entry name" value="Zn-dependent exopeptidases"/>
    <property type="match status" value="1"/>
</dbReference>
<reference evidence="6" key="1">
    <citation type="submission" date="2016-10" db="EMBL/GenBank/DDBJ databases">
        <authorList>
            <person name="Varghese N."/>
            <person name="Submissions S."/>
        </authorList>
    </citation>
    <scope>NUCLEOTIDE SEQUENCE [LARGE SCALE GENOMIC DNA]</scope>
    <source>
        <strain evidence="6">CGMCC 1.9108</strain>
    </source>
</reference>
<organism evidence="5 6">
    <name type="scientific">Ruegeria marina</name>
    <dbReference type="NCBI Taxonomy" id="639004"/>
    <lineage>
        <taxon>Bacteria</taxon>
        <taxon>Pseudomonadati</taxon>
        <taxon>Pseudomonadota</taxon>
        <taxon>Alphaproteobacteria</taxon>
        <taxon>Rhodobacterales</taxon>
        <taxon>Roseobacteraceae</taxon>
        <taxon>Ruegeria</taxon>
    </lineage>
</organism>
<accession>A0A1G6S9R3</accession>
<dbReference type="GO" id="GO:0006508">
    <property type="term" value="P:proteolysis"/>
    <property type="evidence" value="ECO:0007669"/>
    <property type="project" value="UniProtKB-KW"/>
</dbReference>
<dbReference type="AlphaFoldDB" id="A0A1G6S9R3"/>
<dbReference type="EMBL" id="FMZV01000005">
    <property type="protein sequence ID" value="SDD13579.1"/>
    <property type="molecule type" value="Genomic_DNA"/>
</dbReference>
<sequence length="456" mass="49694">MGWQDYLDTNQTRFEQELLDFVAIPSVSAKPDHMGDVERAAEWVAARLRKAGIENTAVLPTTGHPAVYGDWLHAGPDKPTVLIYGHFDVQPAEPFDLWHSPPFQPEIREGRVWGRGASDDKGGMFIPILAAEALLATTGRLPVNVKFLFEGQEEIGSPDMPPFIEAEARRLSCDMIFSADGLQWTANEAQLVMGLKGLVGVELIVEGAQADQHSGLHGGGINNPLMALSQILASMKDAQTGRITIDGFYDDVVELTVEDKQEIARVPFDEAEYCAELGVPEAFGEAGYTVRERLWARPTLELNGLTGGYQGAGSKTVLPARASAKITCRLVANQRPERIAELIAAHVAAHTPPGVTARIEHLAGDADPFLVPRGHNATQAAGEVLREVYGAAPYITRVGGSIPIMTLFLRALGVHGVMFGFSIADENLHAPNEFFRLENFRRGQTAYCRLLERLGR</sequence>
<dbReference type="InterPro" id="IPR002933">
    <property type="entry name" value="Peptidase_M20"/>
</dbReference>
<evidence type="ECO:0000313" key="5">
    <source>
        <dbReference type="EMBL" id="SDD13579.1"/>
    </source>
</evidence>
<dbReference type="PANTHER" id="PTHR43270">
    <property type="entry name" value="BETA-ALA-HIS DIPEPTIDASE"/>
    <property type="match status" value="1"/>
</dbReference>
<dbReference type="InterPro" id="IPR011650">
    <property type="entry name" value="Peptidase_M20_dimer"/>
</dbReference>
<dbReference type="GO" id="GO:0046872">
    <property type="term" value="F:metal ion binding"/>
    <property type="evidence" value="ECO:0007669"/>
    <property type="project" value="UniProtKB-KW"/>
</dbReference>
<dbReference type="GO" id="GO:0008233">
    <property type="term" value="F:peptidase activity"/>
    <property type="evidence" value="ECO:0007669"/>
    <property type="project" value="UniProtKB-KW"/>
</dbReference>
<evidence type="ECO:0000313" key="6">
    <source>
        <dbReference type="Proteomes" id="UP000199628"/>
    </source>
</evidence>
<protein>
    <submittedName>
        <fullName evidence="5">Acetylornithine deacetylase/Succinyl-diaminopimelate desuccinylase</fullName>
    </submittedName>
</protein>
<proteinExistence type="predicted"/>
<evidence type="ECO:0000256" key="3">
    <source>
        <dbReference type="ARBA" id="ARBA00022801"/>
    </source>
</evidence>
<keyword evidence="1" id="KW-0645">Protease</keyword>
<dbReference type="Pfam" id="PF07687">
    <property type="entry name" value="M20_dimer"/>
    <property type="match status" value="1"/>
</dbReference>
<dbReference type="Proteomes" id="UP000199628">
    <property type="component" value="Unassembled WGS sequence"/>
</dbReference>
<dbReference type="Gene3D" id="3.30.70.360">
    <property type="match status" value="1"/>
</dbReference>
<feature type="domain" description="Peptidase M20 dimerisation" evidence="4">
    <location>
        <begin position="194"/>
        <end position="354"/>
    </location>
</feature>
<evidence type="ECO:0000256" key="2">
    <source>
        <dbReference type="ARBA" id="ARBA00022723"/>
    </source>
</evidence>
<dbReference type="STRING" id="639004.SAMN04488239_105217"/>
<dbReference type="Gene3D" id="3.40.630.10">
    <property type="entry name" value="Zn peptidases"/>
    <property type="match status" value="1"/>
</dbReference>
<dbReference type="RefSeq" id="WP_093030097.1">
    <property type="nucleotide sequence ID" value="NZ_FMZV01000005.1"/>
</dbReference>
<gene>
    <name evidence="5" type="ORF">SAMN04488239_105217</name>
</gene>